<sequence>MPPTSTTEENKYNPGILLASGLLHTFIQGIIVSQVGRYYEDYYHLDTLSMKIYVGSIVFVSFAQTIYISYKAWAVTLLRGGQSNAKFLKALTTADLFLNGVLCALCHTYLIKRCWKATNNNRWVLWTLSLLNVVVFVAIIVISVAVAVDPTETLGKLVSESIPT</sequence>
<reference evidence="1" key="1">
    <citation type="submission" date="2019-10" db="EMBL/GenBank/DDBJ databases">
        <authorList>
            <consortium name="DOE Joint Genome Institute"/>
            <person name="Kuo A."/>
            <person name="Miyauchi S."/>
            <person name="Kiss E."/>
            <person name="Drula E."/>
            <person name="Kohler A."/>
            <person name="Sanchez-Garcia M."/>
            <person name="Andreopoulos B."/>
            <person name="Barry K.W."/>
            <person name="Bonito G."/>
            <person name="Buee M."/>
            <person name="Carver A."/>
            <person name="Chen C."/>
            <person name="Cichocki N."/>
            <person name="Clum A."/>
            <person name="Culley D."/>
            <person name="Crous P.W."/>
            <person name="Fauchery L."/>
            <person name="Girlanda M."/>
            <person name="Hayes R."/>
            <person name="Keri Z."/>
            <person name="Labutti K."/>
            <person name="Lipzen A."/>
            <person name="Lombard V."/>
            <person name="Magnuson J."/>
            <person name="Maillard F."/>
            <person name="Morin E."/>
            <person name="Murat C."/>
            <person name="Nolan M."/>
            <person name="Ohm R."/>
            <person name="Pangilinan J."/>
            <person name="Pereira M."/>
            <person name="Perotto S."/>
            <person name="Peter M."/>
            <person name="Riley R."/>
            <person name="Sitrit Y."/>
            <person name="Stielow B."/>
            <person name="Szollosi G."/>
            <person name="Zifcakova L."/>
            <person name="Stursova M."/>
            <person name="Spatafora J.W."/>
            <person name="Tedersoo L."/>
            <person name="Vaario L.-M."/>
            <person name="Yamada A."/>
            <person name="Yan M."/>
            <person name="Wang P."/>
            <person name="Xu J."/>
            <person name="Bruns T."/>
            <person name="Baldrian P."/>
            <person name="Vilgalys R."/>
            <person name="Henrissat B."/>
            <person name="Grigoriev I.V."/>
            <person name="Hibbett D."/>
            <person name="Nagy L.G."/>
            <person name="Martin F.M."/>
        </authorList>
    </citation>
    <scope>NUCLEOTIDE SEQUENCE</scope>
    <source>
        <strain evidence="1">P2</strain>
    </source>
</reference>
<evidence type="ECO:0000313" key="1">
    <source>
        <dbReference type="EMBL" id="KAF9649433.1"/>
    </source>
</evidence>
<accession>A0ACB6ZJD6</accession>
<organism evidence="1 2">
    <name type="scientific">Thelephora ganbajun</name>
    <name type="common">Ganba fungus</name>
    <dbReference type="NCBI Taxonomy" id="370292"/>
    <lineage>
        <taxon>Eukaryota</taxon>
        <taxon>Fungi</taxon>
        <taxon>Dikarya</taxon>
        <taxon>Basidiomycota</taxon>
        <taxon>Agaricomycotina</taxon>
        <taxon>Agaricomycetes</taxon>
        <taxon>Thelephorales</taxon>
        <taxon>Thelephoraceae</taxon>
        <taxon>Thelephora</taxon>
    </lineage>
</organism>
<name>A0ACB6ZJD6_THEGA</name>
<comment type="caution">
    <text evidence="1">The sequence shown here is derived from an EMBL/GenBank/DDBJ whole genome shotgun (WGS) entry which is preliminary data.</text>
</comment>
<protein>
    <submittedName>
        <fullName evidence="1">Uncharacterized protein</fullName>
    </submittedName>
</protein>
<dbReference type="EMBL" id="MU117998">
    <property type="protein sequence ID" value="KAF9649433.1"/>
    <property type="molecule type" value="Genomic_DNA"/>
</dbReference>
<keyword evidence="2" id="KW-1185">Reference proteome</keyword>
<gene>
    <name evidence="1" type="ORF">BDM02DRAFT_3113852</name>
</gene>
<proteinExistence type="predicted"/>
<reference evidence="1" key="2">
    <citation type="journal article" date="2020" name="Nat. Commun.">
        <title>Large-scale genome sequencing of mycorrhizal fungi provides insights into the early evolution of symbiotic traits.</title>
        <authorList>
            <person name="Miyauchi S."/>
            <person name="Kiss E."/>
            <person name="Kuo A."/>
            <person name="Drula E."/>
            <person name="Kohler A."/>
            <person name="Sanchez-Garcia M."/>
            <person name="Morin E."/>
            <person name="Andreopoulos B."/>
            <person name="Barry K.W."/>
            <person name="Bonito G."/>
            <person name="Buee M."/>
            <person name="Carver A."/>
            <person name="Chen C."/>
            <person name="Cichocki N."/>
            <person name="Clum A."/>
            <person name="Culley D."/>
            <person name="Crous P.W."/>
            <person name="Fauchery L."/>
            <person name="Girlanda M."/>
            <person name="Hayes R.D."/>
            <person name="Keri Z."/>
            <person name="LaButti K."/>
            <person name="Lipzen A."/>
            <person name="Lombard V."/>
            <person name="Magnuson J."/>
            <person name="Maillard F."/>
            <person name="Murat C."/>
            <person name="Nolan M."/>
            <person name="Ohm R.A."/>
            <person name="Pangilinan J."/>
            <person name="Pereira M.F."/>
            <person name="Perotto S."/>
            <person name="Peter M."/>
            <person name="Pfister S."/>
            <person name="Riley R."/>
            <person name="Sitrit Y."/>
            <person name="Stielow J.B."/>
            <person name="Szollosi G."/>
            <person name="Zifcakova L."/>
            <person name="Stursova M."/>
            <person name="Spatafora J.W."/>
            <person name="Tedersoo L."/>
            <person name="Vaario L.M."/>
            <person name="Yamada A."/>
            <person name="Yan M."/>
            <person name="Wang P."/>
            <person name="Xu J."/>
            <person name="Bruns T."/>
            <person name="Baldrian P."/>
            <person name="Vilgalys R."/>
            <person name="Dunand C."/>
            <person name="Henrissat B."/>
            <person name="Grigoriev I.V."/>
            <person name="Hibbett D."/>
            <person name="Nagy L.G."/>
            <person name="Martin F.M."/>
        </authorList>
    </citation>
    <scope>NUCLEOTIDE SEQUENCE</scope>
    <source>
        <strain evidence="1">P2</strain>
    </source>
</reference>
<dbReference type="Proteomes" id="UP000886501">
    <property type="component" value="Unassembled WGS sequence"/>
</dbReference>
<evidence type="ECO:0000313" key="2">
    <source>
        <dbReference type="Proteomes" id="UP000886501"/>
    </source>
</evidence>